<keyword evidence="3" id="KW-1003">Cell membrane</keyword>
<dbReference type="Gene3D" id="1.20.1560.10">
    <property type="entry name" value="ABC transporter type 1, transmembrane domain"/>
    <property type="match status" value="2"/>
</dbReference>
<feature type="transmembrane region" description="Helical" evidence="9">
    <location>
        <begin position="31"/>
        <end position="50"/>
    </location>
</feature>
<feature type="transmembrane region" description="Helical" evidence="9">
    <location>
        <begin position="1049"/>
        <end position="1066"/>
    </location>
</feature>
<evidence type="ECO:0000256" key="9">
    <source>
        <dbReference type="SAM" id="Phobius"/>
    </source>
</evidence>
<feature type="domain" description="ABC transmembrane type-1" evidence="11">
    <location>
        <begin position="272"/>
        <end position="547"/>
    </location>
</feature>
<evidence type="ECO:0000256" key="1">
    <source>
        <dbReference type="ARBA" id="ARBA00004651"/>
    </source>
</evidence>
<feature type="transmembrane region" description="Helical" evidence="9">
    <location>
        <begin position="481"/>
        <end position="511"/>
    </location>
</feature>
<dbReference type="STRING" id="398673.A0A2P4ZKE7"/>
<accession>A0A2P4ZKE7</accession>
<dbReference type="SUPFAM" id="SSF52540">
    <property type="entry name" value="P-loop containing nucleoside triphosphate hydrolases"/>
    <property type="match status" value="2"/>
</dbReference>
<dbReference type="InterPro" id="IPR003593">
    <property type="entry name" value="AAA+_ATPase"/>
</dbReference>
<comment type="caution">
    <text evidence="12">The sequence shown here is derived from an EMBL/GenBank/DDBJ whole genome shotgun (WGS) entry which is preliminary data.</text>
</comment>
<dbReference type="CDD" id="cd18579">
    <property type="entry name" value="ABC_6TM_ABCC_D1"/>
    <property type="match status" value="1"/>
</dbReference>
<dbReference type="PANTHER" id="PTHR24223">
    <property type="entry name" value="ATP-BINDING CASSETTE SUB-FAMILY C"/>
    <property type="match status" value="1"/>
</dbReference>
<dbReference type="EMBL" id="JPDN02000021">
    <property type="protein sequence ID" value="PON24770.1"/>
    <property type="molecule type" value="Genomic_DNA"/>
</dbReference>
<dbReference type="PROSITE" id="PS00211">
    <property type="entry name" value="ABC_TRANSPORTER_1"/>
    <property type="match status" value="1"/>
</dbReference>
<feature type="transmembrane region" description="Helical" evidence="9">
    <location>
        <begin position="894"/>
        <end position="927"/>
    </location>
</feature>
<evidence type="ECO:0000259" key="11">
    <source>
        <dbReference type="PROSITE" id="PS50929"/>
    </source>
</evidence>
<dbReference type="Gene3D" id="3.40.50.300">
    <property type="entry name" value="P-loop containing nucleotide triphosphate hydrolases"/>
    <property type="match status" value="2"/>
</dbReference>
<dbReference type="CDD" id="cd18580">
    <property type="entry name" value="ABC_6TM_ABCC_D2"/>
    <property type="match status" value="1"/>
</dbReference>
<proteinExistence type="predicted"/>
<dbReference type="FunFam" id="1.20.1560.10:FF:000055">
    <property type="entry name" value="ABC multidrug transporter (Eurofung)"/>
    <property type="match status" value="1"/>
</dbReference>
<dbReference type="Proteomes" id="UP000054821">
    <property type="component" value="Unassembled WGS sequence"/>
</dbReference>
<sequence>MSCPSNSDRSFGPQVDPRCRTFDFTLLFEDIFFVGLPAILFLVLTPAQIWGLFTKRAAYTVRSRTLRRWKSIVYAAILIVQIIYLVFRSQHVALRTKLSLPADILSSVATVSAFLLSRATHERSLRPSTVLDLYLFLQSLLNIARTRTLWLQAAGSPVPALMTVNLSLTLFALMLESIEEKKPLFQGSPEEFSGLWARISFSWLTSLLRTGHAKIISQSDLPNLDTRLQSRVLRRQLITTWSKYDPKAKHSLLKACFRSHLSTFPSAMIPRLCMTAFTFSQPFLIKTTIEFVGSENPNSYHGKGLIGAWVLVYLGIAISRSLYYYEASRFVAKLRGGLIALVYQRSLDIRATEGGDISAVALMGTDIERIAAVMEMFHETWACFIEMIIACWLLERQLYLACLAPIALVLVFIFIISQISVATRRAQVAWIEKVQDRLRATTALLGDIKAIKMLALPQVVSTLLTGFRTREIKTSKTFRELLIATLMLSLAPTNLAPAATFTIYVLISVFWLHESFFTAQAFTSIALIGLLTDPVIAFIQIMPPILGVVGSFDRIQEYCNYTDVSLKDENYYEPGHTDYHDESETHLLAPDGPAEPLDAPHDDAISLHSQGFKWSENGPVVLKDIQVDIGREAITAITGPVGSGKSSFLSSILGEMIDLSPENRQRAMQPYCKHIAYCSQQPWLEHKTIRRNILSSSSYEKKWYDEVVSACGLGADLKQLQRGDQTEISSRGLNLSGGQKQRIALARAIYSRKRIILLDDIFSGMDAHTIDMISARLLGKGGILRRQQTTVVLTTHHHKIMAIADVIIVLEDGRITAKDTPAALLQKNGYINKLGLQLDSDNEEVDESATRSATAPTTEEVFEIAADIAVEMSEEIDGKHTDIRRKKGELSVYGYYLASSGWGAVILYSITVSGWILCIEFSILAVWMKWWSDANNEEPNKDVWMYLGIYALFAVVGTLSGFICAWAAFISIISRSAAQLHSNLLQTTLRAPFYSRSTSNLGELLNRFSRDLELVDMELPSNMVNYSSTLVQCIAKVVIISVFTRYLGVTIPFFAIIVYFLQSFYLHTSRQVRLLAIEAHAPLFTHFSESIAGATTIRAFGWQSYHQERNYRLIDASQKPVYIQSCIKHWLGFVLEMLTTVLVALLVATVIVWRDSFSTGSIGVSLVTVIGFNGVLGRLVKQWTVLEPSIGAVSRIKRFTEETEKEEQNEKAAYVPATWPQAGAIEFAGWTASYGLTTNYKPVLNGITLSIKAGDHVAICGRTGSGKTSLILSLLKMVEIVEGSISIDGVDISTLSNAEVRSRINVVSQDPFILPGSIRFNVDPLNHASDEDITQALRRVRLWSIVEEQGGIDKEIDLTSWSAGQKQLLCFARAMVKRSKILILDEAMSSVDHEAEAIMQEIIDTDFKECTVLAVMHRLEHIRRYDKVALFGNGRLLEYDDPETLLAGDTKLAKLYSSYRS</sequence>
<feature type="transmembrane region" description="Helical" evidence="9">
    <location>
        <begin position="1130"/>
        <end position="1153"/>
    </location>
</feature>
<dbReference type="InterPro" id="IPR027417">
    <property type="entry name" value="P-loop_NTPase"/>
</dbReference>
<gene>
    <name evidence="12" type="ORF">TGAM01_v206278</name>
</gene>
<feature type="domain" description="ABC transmembrane type-1" evidence="11">
    <location>
        <begin position="923"/>
        <end position="1187"/>
    </location>
</feature>
<dbReference type="PANTHER" id="PTHR24223:SF404">
    <property type="entry name" value="ABC MULTIDRUG TRANSPORTER (EUROFUNG)-RELATED"/>
    <property type="match status" value="1"/>
</dbReference>
<reference evidence="12 13" key="1">
    <citation type="journal article" date="2016" name="Genome Announc.">
        <title>Draft Whole-Genome Sequence of Trichoderma gamsii T6085, a Promising Biocontrol Agent of Fusarium Head Blight on Wheat.</title>
        <authorList>
            <person name="Baroncelli R."/>
            <person name="Zapparata A."/>
            <person name="Piaggeschi G."/>
            <person name="Sarrocco S."/>
            <person name="Vannacci G."/>
        </authorList>
    </citation>
    <scope>NUCLEOTIDE SEQUENCE [LARGE SCALE GENOMIC DNA]</scope>
    <source>
        <strain evidence="12 13">T6085</strain>
    </source>
</reference>
<dbReference type="InterPro" id="IPR050173">
    <property type="entry name" value="ABC_transporter_C-like"/>
</dbReference>
<dbReference type="GO" id="GO:0005886">
    <property type="term" value="C:plasma membrane"/>
    <property type="evidence" value="ECO:0007669"/>
    <property type="project" value="UniProtKB-SubCell"/>
</dbReference>
<protein>
    <submittedName>
        <fullName evidence="12">ABC transporter</fullName>
    </submittedName>
</protein>
<keyword evidence="8 9" id="KW-0472">Membrane</keyword>
<dbReference type="InterPro" id="IPR044746">
    <property type="entry name" value="ABCC_6TM_D1"/>
</dbReference>
<dbReference type="InterPro" id="IPR017871">
    <property type="entry name" value="ABC_transporter-like_CS"/>
</dbReference>
<dbReference type="SMART" id="SM00382">
    <property type="entry name" value="AAA"/>
    <property type="match status" value="2"/>
</dbReference>
<dbReference type="InterPro" id="IPR036640">
    <property type="entry name" value="ABC1_TM_sf"/>
</dbReference>
<dbReference type="RefSeq" id="XP_024405404.1">
    <property type="nucleotide sequence ID" value="XM_024549840.1"/>
</dbReference>
<feature type="transmembrane region" description="Helical" evidence="9">
    <location>
        <begin position="517"/>
        <end position="539"/>
    </location>
</feature>
<dbReference type="InterPro" id="IPR044726">
    <property type="entry name" value="ABCC_6TM_D2"/>
</dbReference>
<dbReference type="CDD" id="cd03250">
    <property type="entry name" value="ABCC_MRP_domain1"/>
    <property type="match status" value="1"/>
</dbReference>
<keyword evidence="6" id="KW-0067">ATP-binding</keyword>
<evidence type="ECO:0000256" key="8">
    <source>
        <dbReference type="ARBA" id="ARBA00023136"/>
    </source>
</evidence>
<evidence type="ECO:0000256" key="2">
    <source>
        <dbReference type="ARBA" id="ARBA00022448"/>
    </source>
</evidence>
<dbReference type="SUPFAM" id="SSF90123">
    <property type="entry name" value="ABC transporter transmembrane region"/>
    <property type="match status" value="2"/>
</dbReference>
<organism evidence="12 13">
    <name type="scientific">Trichoderma gamsii</name>
    <dbReference type="NCBI Taxonomy" id="398673"/>
    <lineage>
        <taxon>Eukaryota</taxon>
        <taxon>Fungi</taxon>
        <taxon>Dikarya</taxon>
        <taxon>Ascomycota</taxon>
        <taxon>Pezizomycotina</taxon>
        <taxon>Sordariomycetes</taxon>
        <taxon>Hypocreomycetidae</taxon>
        <taxon>Hypocreales</taxon>
        <taxon>Hypocreaceae</taxon>
        <taxon>Trichoderma</taxon>
    </lineage>
</organism>
<dbReference type="PROSITE" id="PS50893">
    <property type="entry name" value="ABC_TRANSPORTER_2"/>
    <property type="match status" value="2"/>
</dbReference>
<dbReference type="PROSITE" id="PS50929">
    <property type="entry name" value="ABC_TM1F"/>
    <property type="match status" value="2"/>
</dbReference>
<dbReference type="InterPro" id="IPR056227">
    <property type="entry name" value="TMD0_ABC"/>
</dbReference>
<keyword evidence="4 9" id="KW-0812">Transmembrane</keyword>
<dbReference type="Pfam" id="PF00005">
    <property type="entry name" value="ABC_tran"/>
    <property type="match status" value="2"/>
</dbReference>
<evidence type="ECO:0000313" key="13">
    <source>
        <dbReference type="Proteomes" id="UP000054821"/>
    </source>
</evidence>
<keyword evidence="7 9" id="KW-1133">Transmembrane helix</keyword>
<dbReference type="InterPro" id="IPR011527">
    <property type="entry name" value="ABC1_TM_dom"/>
</dbReference>
<feature type="transmembrane region" description="Helical" evidence="9">
    <location>
        <begin position="398"/>
        <end position="421"/>
    </location>
</feature>
<evidence type="ECO:0000256" key="3">
    <source>
        <dbReference type="ARBA" id="ARBA00022475"/>
    </source>
</evidence>
<evidence type="ECO:0000256" key="5">
    <source>
        <dbReference type="ARBA" id="ARBA00022741"/>
    </source>
</evidence>
<feature type="domain" description="ABC transporter" evidence="10">
    <location>
        <begin position="1225"/>
        <end position="1458"/>
    </location>
</feature>
<keyword evidence="5" id="KW-0547">Nucleotide-binding</keyword>
<evidence type="ECO:0000313" key="12">
    <source>
        <dbReference type="EMBL" id="PON24770.1"/>
    </source>
</evidence>
<name>A0A2P4ZKE7_9HYPO</name>
<dbReference type="Pfam" id="PF24357">
    <property type="entry name" value="TMD0_ABC"/>
    <property type="match status" value="1"/>
</dbReference>
<keyword evidence="2" id="KW-0813">Transport</keyword>
<evidence type="ECO:0000256" key="4">
    <source>
        <dbReference type="ARBA" id="ARBA00022692"/>
    </source>
</evidence>
<feature type="transmembrane region" description="Helical" evidence="9">
    <location>
        <begin position="947"/>
        <end position="973"/>
    </location>
</feature>
<dbReference type="GO" id="GO:0140359">
    <property type="term" value="F:ABC-type transporter activity"/>
    <property type="evidence" value="ECO:0007669"/>
    <property type="project" value="InterPro"/>
</dbReference>
<dbReference type="GO" id="GO:0016887">
    <property type="term" value="F:ATP hydrolysis activity"/>
    <property type="evidence" value="ECO:0007669"/>
    <property type="project" value="InterPro"/>
</dbReference>
<feature type="transmembrane region" description="Helical" evidence="9">
    <location>
        <begin position="1159"/>
        <end position="1180"/>
    </location>
</feature>
<dbReference type="CDD" id="cd03244">
    <property type="entry name" value="ABCC_MRP_domain2"/>
    <property type="match status" value="1"/>
</dbReference>
<keyword evidence="13" id="KW-1185">Reference proteome</keyword>
<dbReference type="GeneID" id="29987089"/>
<evidence type="ECO:0000256" key="6">
    <source>
        <dbReference type="ARBA" id="ARBA00022840"/>
    </source>
</evidence>
<evidence type="ECO:0000256" key="7">
    <source>
        <dbReference type="ARBA" id="ARBA00022989"/>
    </source>
</evidence>
<feature type="domain" description="ABC transporter" evidence="10">
    <location>
        <begin position="607"/>
        <end position="837"/>
    </location>
</feature>
<dbReference type="InterPro" id="IPR003439">
    <property type="entry name" value="ABC_transporter-like_ATP-bd"/>
</dbReference>
<dbReference type="FunFam" id="3.40.50.300:FF:000838">
    <property type="entry name" value="ABC multidrug transporter (Eurofung)"/>
    <property type="match status" value="1"/>
</dbReference>
<evidence type="ECO:0000259" key="10">
    <source>
        <dbReference type="PROSITE" id="PS50893"/>
    </source>
</evidence>
<dbReference type="GO" id="GO:0005524">
    <property type="term" value="F:ATP binding"/>
    <property type="evidence" value="ECO:0007669"/>
    <property type="project" value="UniProtKB-KW"/>
</dbReference>
<dbReference type="FunFam" id="1.20.1560.10:FF:000066">
    <property type="entry name" value="ABC multidrug transporter (Eurofung)"/>
    <property type="match status" value="1"/>
</dbReference>
<feature type="transmembrane region" description="Helical" evidence="9">
    <location>
        <begin position="71"/>
        <end position="87"/>
    </location>
</feature>
<dbReference type="Pfam" id="PF00664">
    <property type="entry name" value="ABC_membrane"/>
    <property type="match status" value="1"/>
</dbReference>
<comment type="subcellular location">
    <subcellularLocation>
        <location evidence="1">Cell membrane</location>
        <topology evidence="1">Multi-pass membrane protein</topology>
    </subcellularLocation>
</comment>